<dbReference type="Proteomes" id="UP000319516">
    <property type="component" value="Unassembled WGS sequence"/>
</dbReference>
<dbReference type="EMBL" id="VFOP01000001">
    <property type="protein sequence ID" value="TQL49511.1"/>
    <property type="molecule type" value="Genomic_DNA"/>
</dbReference>
<keyword evidence="4" id="KW-0378">Hydrolase</keyword>
<evidence type="ECO:0000259" key="2">
    <source>
        <dbReference type="Pfam" id="PF01471"/>
    </source>
</evidence>
<organism evidence="4 5">
    <name type="scientific">Ornithinicoccus hortensis</name>
    <dbReference type="NCBI Taxonomy" id="82346"/>
    <lineage>
        <taxon>Bacteria</taxon>
        <taxon>Bacillati</taxon>
        <taxon>Actinomycetota</taxon>
        <taxon>Actinomycetes</taxon>
        <taxon>Micrococcales</taxon>
        <taxon>Intrasporangiaceae</taxon>
        <taxon>Ornithinicoccus</taxon>
    </lineage>
</organism>
<protein>
    <submittedName>
        <fullName evidence="4">Peptidoglycan hydrolase-like protein with peptidoglycan-binding domain</fullName>
    </submittedName>
</protein>
<name>A0A542YN67_9MICO</name>
<dbReference type="SUPFAM" id="SSF47090">
    <property type="entry name" value="PGBD-like"/>
    <property type="match status" value="2"/>
</dbReference>
<evidence type="ECO:0000256" key="1">
    <source>
        <dbReference type="SAM" id="MobiDB-lite"/>
    </source>
</evidence>
<dbReference type="GO" id="GO:0016787">
    <property type="term" value="F:hydrolase activity"/>
    <property type="evidence" value="ECO:0007669"/>
    <property type="project" value="UniProtKB-KW"/>
</dbReference>
<feature type="domain" description="ARB-07466-like C-terminal" evidence="3">
    <location>
        <begin position="138"/>
        <end position="241"/>
    </location>
</feature>
<dbReference type="InterPro" id="IPR036365">
    <property type="entry name" value="PGBD-like_sf"/>
</dbReference>
<feature type="compositionally biased region" description="Low complexity" evidence="1">
    <location>
        <begin position="49"/>
        <end position="75"/>
    </location>
</feature>
<feature type="compositionally biased region" description="Pro residues" evidence="1">
    <location>
        <begin position="94"/>
        <end position="109"/>
    </location>
</feature>
<gene>
    <name evidence="4" type="ORF">FB467_0584</name>
</gene>
<comment type="caution">
    <text evidence="4">The sequence shown here is derived from an EMBL/GenBank/DDBJ whole genome shotgun (WGS) entry which is preliminary data.</text>
</comment>
<evidence type="ECO:0000313" key="4">
    <source>
        <dbReference type="EMBL" id="TQL49511.1"/>
    </source>
</evidence>
<accession>A0A542YN67</accession>
<dbReference type="InterPro" id="IPR036366">
    <property type="entry name" value="PGBDSf"/>
</dbReference>
<proteinExistence type="predicted"/>
<dbReference type="Pfam" id="PF01471">
    <property type="entry name" value="PG_binding_1"/>
    <property type="match status" value="1"/>
</dbReference>
<dbReference type="Gene3D" id="1.10.101.10">
    <property type="entry name" value="PGBD-like superfamily/PGBD"/>
    <property type="match status" value="2"/>
</dbReference>
<reference evidence="4 5" key="1">
    <citation type="submission" date="2019-06" db="EMBL/GenBank/DDBJ databases">
        <title>Sequencing the genomes of 1000 actinobacteria strains.</title>
        <authorList>
            <person name="Klenk H.-P."/>
        </authorList>
    </citation>
    <scope>NUCLEOTIDE SEQUENCE [LARGE SCALE GENOMIC DNA]</scope>
    <source>
        <strain evidence="4 5">DSM 12335</strain>
    </source>
</reference>
<feature type="domain" description="Peptidoglycan binding-like" evidence="2">
    <location>
        <begin position="426"/>
        <end position="469"/>
    </location>
</feature>
<feature type="region of interest" description="Disordered" evidence="1">
    <location>
        <begin position="38"/>
        <end position="114"/>
    </location>
</feature>
<feature type="compositionally biased region" description="Acidic residues" evidence="1">
    <location>
        <begin position="298"/>
        <end position="308"/>
    </location>
</feature>
<evidence type="ECO:0000313" key="5">
    <source>
        <dbReference type="Proteomes" id="UP000319516"/>
    </source>
</evidence>
<evidence type="ECO:0000259" key="3">
    <source>
        <dbReference type="Pfam" id="PF26571"/>
    </source>
</evidence>
<dbReference type="AlphaFoldDB" id="A0A542YN67"/>
<feature type="region of interest" description="Disordered" evidence="1">
    <location>
        <begin position="292"/>
        <end position="323"/>
    </location>
</feature>
<dbReference type="InterPro" id="IPR058593">
    <property type="entry name" value="ARB_07466-like_C"/>
</dbReference>
<dbReference type="InterPro" id="IPR002477">
    <property type="entry name" value="Peptidoglycan-bd-like"/>
</dbReference>
<sequence>MKHAGGDRSRDREQHLTHRRRVMVGVLGAALALSLSQAVPGVADEETAEPPAVAAPADPAAPADGGSADSGDSAGDSGGSGNSYGYGGGATGPDPLPLLPDDPAYPVPEPLQREGLPDEVDVVPPWQNNEVCDPVDRPGMVAFANLVSEHYNRPYYSTSRTCLAMRSEHYDGRAVDWALNAHDPADRRIGDAVVTWLTENDGEMAKRFGIQSIIWNSHVWRAYESEVGWRGYVGQSAHADHIHFSFTWDGAAMRTSWWTGIPVEQADLGPCVAGDGRFVASRAPRLAGCNLGPVAPQDGEDASGETEEPVGAHDPAGPTVGTTPDYMQTVFTPYLDTELAIGDTGEGVELLQKALGTEPDGVFGPQTAEALREYAAERPGLRAAGSAQEQTTDTLTWLMLEQDMYPTLPVRSTELTLGDDGPAVMLLQNQFDLEADGQFGPMTEQAVKDAQLEAGLAPTGVVDGATWQAVDAGKGGEWTLSSDYVDALGWTWVDGSIALRQSDLPVADQ</sequence>
<dbReference type="Pfam" id="PF26571">
    <property type="entry name" value="VldE"/>
    <property type="match status" value="1"/>
</dbReference>
<feature type="compositionally biased region" description="Gly residues" evidence="1">
    <location>
        <begin position="76"/>
        <end position="91"/>
    </location>
</feature>
<keyword evidence="5" id="KW-1185">Reference proteome</keyword>